<protein>
    <submittedName>
        <fullName evidence="1">Uncharacterized protein</fullName>
    </submittedName>
</protein>
<gene>
    <name evidence="1" type="ORF">H5410_061168</name>
</gene>
<dbReference type="EMBL" id="JACXVP010000012">
    <property type="protein sequence ID" value="KAG5571402.1"/>
    <property type="molecule type" value="Genomic_DNA"/>
</dbReference>
<organism evidence="1 2">
    <name type="scientific">Solanum commersonii</name>
    <name type="common">Commerson's wild potato</name>
    <name type="synonym">Commerson's nightshade</name>
    <dbReference type="NCBI Taxonomy" id="4109"/>
    <lineage>
        <taxon>Eukaryota</taxon>
        <taxon>Viridiplantae</taxon>
        <taxon>Streptophyta</taxon>
        <taxon>Embryophyta</taxon>
        <taxon>Tracheophyta</taxon>
        <taxon>Spermatophyta</taxon>
        <taxon>Magnoliopsida</taxon>
        <taxon>eudicotyledons</taxon>
        <taxon>Gunneridae</taxon>
        <taxon>Pentapetalae</taxon>
        <taxon>asterids</taxon>
        <taxon>lamiids</taxon>
        <taxon>Solanales</taxon>
        <taxon>Solanaceae</taxon>
        <taxon>Solanoideae</taxon>
        <taxon>Solaneae</taxon>
        <taxon>Solanum</taxon>
    </lineage>
</organism>
<dbReference type="Proteomes" id="UP000824120">
    <property type="component" value="Chromosome 12"/>
</dbReference>
<proteinExistence type="predicted"/>
<keyword evidence="2" id="KW-1185">Reference proteome</keyword>
<name>A0A9J5W794_SOLCO</name>
<evidence type="ECO:0000313" key="2">
    <source>
        <dbReference type="Proteomes" id="UP000824120"/>
    </source>
</evidence>
<sequence length="147" mass="16919">MNAHTRLNLLMRRSNVHSKFQVVTHHYRRISSSLYLLRMKVQTQQRKSNALTQRMIPYSHTMVKQFKVSESNTTLTLTKKNTIILSPISLPIFSNRQLFQLTKDQKGLFKACNGAESKGVPFFQNHGLKETFLALIDLPSLFTTPPT</sequence>
<reference evidence="1 2" key="1">
    <citation type="submission" date="2020-09" db="EMBL/GenBank/DDBJ databases">
        <title>De no assembly of potato wild relative species, Solanum commersonii.</title>
        <authorList>
            <person name="Cho K."/>
        </authorList>
    </citation>
    <scope>NUCLEOTIDE SEQUENCE [LARGE SCALE GENOMIC DNA]</scope>
    <source>
        <strain evidence="1">LZ3.2</strain>
        <tissue evidence="1">Leaf</tissue>
    </source>
</reference>
<accession>A0A9J5W794</accession>
<dbReference type="AlphaFoldDB" id="A0A9J5W794"/>
<comment type="caution">
    <text evidence="1">The sequence shown here is derived from an EMBL/GenBank/DDBJ whole genome shotgun (WGS) entry which is preliminary data.</text>
</comment>
<evidence type="ECO:0000313" key="1">
    <source>
        <dbReference type="EMBL" id="KAG5571402.1"/>
    </source>
</evidence>